<dbReference type="AlphaFoldDB" id="A0A934PN22"/>
<reference evidence="2" key="1">
    <citation type="submission" date="2020-12" db="EMBL/GenBank/DDBJ databases">
        <title>Bacterial novel species Flavobacterium sp. SE-1-e isolated from soil.</title>
        <authorList>
            <person name="Jung H.-Y."/>
        </authorList>
    </citation>
    <scope>NUCLEOTIDE SEQUENCE</scope>
    <source>
        <strain evidence="2">SE-1-e</strain>
    </source>
</reference>
<protein>
    <submittedName>
        <fullName evidence="2">Aromatic hydrocarbon degradation protein</fullName>
    </submittedName>
</protein>
<feature type="signal peptide" evidence="1">
    <location>
        <begin position="1"/>
        <end position="20"/>
    </location>
</feature>
<dbReference type="EMBL" id="JAEHFV010000004">
    <property type="protein sequence ID" value="MBK0370284.1"/>
    <property type="molecule type" value="Genomic_DNA"/>
</dbReference>
<dbReference type="Proteomes" id="UP000609172">
    <property type="component" value="Unassembled WGS sequence"/>
</dbReference>
<evidence type="ECO:0000313" key="2">
    <source>
        <dbReference type="EMBL" id="MBK0370284.1"/>
    </source>
</evidence>
<comment type="caution">
    <text evidence="2">The sequence shown here is derived from an EMBL/GenBank/DDBJ whole genome shotgun (WGS) entry which is preliminary data.</text>
</comment>
<organism evidence="2 3">
    <name type="scientific">Flavobacterium agrisoli</name>
    <dbReference type="NCBI Taxonomy" id="2793066"/>
    <lineage>
        <taxon>Bacteria</taxon>
        <taxon>Pseudomonadati</taxon>
        <taxon>Bacteroidota</taxon>
        <taxon>Flavobacteriia</taxon>
        <taxon>Flavobacteriales</taxon>
        <taxon>Flavobacteriaceae</taxon>
        <taxon>Flavobacterium</taxon>
    </lineage>
</organism>
<name>A0A934PN22_9FLAO</name>
<keyword evidence="1" id="KW-0732">Signal</keyword>
<dbReference type="SUPFAM" id="SSF56935">
    <property type="entry name" value="Porins"/>
    <property type="match status" value="1"/>
</dbReference>
<gene>
    <name evidence="2" type="ORF">I5M07_10575</name>
</gene>
<sequence>MKNCFFYIVLSFCFSGLVCGQSISTSPYSMYGLGSVYDSDFGGIPGIGSSGLALPSSNFINNLNPASLGFMNQNHFLFYVGGKTIFTTFQNNELKESRNTMQFSHLAFAFPISKKSALSLALKPYSSSSFKISNLELPILDSQNYYTLNVLGSGGLNDLDFSYGYRVSSKWAVGFTGTFLFGTTTENREYYVANSVTAIAKESYFNGFRATVGTQIKIDSTLTLAATLKVPSQIKVSKVQSVATSNSTGDSTVATDEASDSDDYFLPFEFGVGISKVFKQKFNLTADYQRSFWTATNQSDSYGDFVNQNHFAVGLSYQKAQRSWNYWDQLRYSVGGNYNSGYLEINGNKVNDAALSLGVSFPLENNFSAINLSYSYGQRGRIGDGLVKENYHKISLNISLDGIWFLKRKID</sequence>
<accession>A0A934PN22</accession>
<feature type="chain" id="PRO_5037855096" evidence="1">
    <location>
        <begin position="21"/>
        <end position="411"/>
    </location>
</feature>
<proteinExistence type="predicted"/>
<evidence type="ECO:0000256" key="1">
    <source>
        <dbReference type="SAM" id="SignalP"/>
    </source>
</evidence>
<evidence type="ECO:0000313" key="3">
    <source>
        <dbReference type="Proteomes" id="UP000609172"/>
    </source>
</evidence>
<dbReference type="RefSeq" id="WP_200106417.1">
    <property type="nucleotide sequence ID" value="NZ_JAEHFV010000004.1"/>
</dbReference>
<keyword evidence="3" id="KW-1185">Reference proteome</keyword>
<dbReference type="Gene3D" id="2.40.160.60">
    <property type="entry name" value="Outer membrane protein transport protein (OMPP1/FadL/TodX)"/>
    <property type="match status" value="1"/>
</dbReference>